<dbReference type="GO" id="GO:0009264">
    <property type="term" value="P:deoxyribonucleotide catabolic process"/>
    <property type="evidence" value="ECO:0007669"/>
    <property type="project" value="UniProtKB-UniRule"/>
</dbReference>
<dbReference type="AlphaFoldDB" id="A0A4P6F3A9"/>
<sequence>MSNVPTTPAELASFIDHTLLKPEATDADVVALVEEGARLGCFSVCVSPTFVALAVATARGRIKVATVCGFPSGKHVSSVKAAEAAQSVADGADEVDMVIDVGAAKAADFEAVEADIAAVRAAVPGDRLLKVIIESSALDDDEIVAVCRAAEAAGADYVKTSTGFHPTGGATVHTVKLMADTVDGRLGVKASGGIRTLTDALAAIEAGATRLGMSGAASVLAELAGDTPAAPTSDY</sequence>
<feature type="active site" description="Schiff-base intermediate with acetaldehyde" evidence="7">
    <location>
        <position position="159"/>
    </location>
</feature>
<dbReference type="InterPro" id="IPR013785">
    <property type="entry name" value="Aldolase_TIM"/>
</dbReference>
<evidence type="ECO:0000256" key="5">
    <source>
        <dbReference type="ARBA" id="ARBA00048791"/>
    </source>
</evidence>
<gene>
    <name evidence="7" type="primary">deoC</name>
    <name evidence="8" type="ORF">ET471_10170</name>
</gene>
<dbReference type="Proteomes" id="UP000292118">
    <property type="component" value="Chromosome"/>
</dbReference>
<dbReference type="GO" id="GO:0005737">
    <property type="term" value="C:cytoplasm"/>
    <property type="evidence" value="ECO:0007669"/>
    <property type="project" value="UniProtKB-SubCell"/>
</dbReference>
<dbReference type="KEGG" id="xya:ET471_10170"/>
<keyword evidence="3 7" id="KW-0456">Lyase</keyword>
<dbReference type="FunFam" id="3.20.20.70:FF:000044">
    <property type="entry name" value="Deoxyribose-phosphate aldolase"/>
    <property type="match status" value="1"/>
</dbReference>
<organism evidence="8 9">
    <name type="scientific">Xylanimonas protaetiae</name>
    <dbReference type="NCBI Taxonomy" id="2509457"/>
    <lineage>
        <taxon>Bacteria</taxon>
        <taxon>Bacillati</taxon>
        <taxon>Actinomycetota</taxon>
        <taxon>Actinomycetes</taxon>
        <taxon>Micrococcales</taxon>
        <taxon>Promicromonosporaceae</taxon>
        <taxon>Xylanimonas</taxon>
    </lineage>
</organism>
<evidence type="ECO:0000313" key="8">
    <source>
        <dbReference type="EMBL" id="QAY70350.1"/>
    </source>
</evidence>
<dbReference type="InterPro" id="IPR002915">
    <property type="entry name" value="DeoC/FbaB/LacD_aldolase"/>
</dbReference>
<dbReference type="GO" id="GO:0004139">
    <property type="term" value="F:deoxyribose-phosphate aldolase activity"/>
    <property type="evidence" value="ECO:0007669"/>
    <property type="project" value="UniProtKB-UniRule"/>
</dbReference>
<dbReference type="PIRSF" id="PIRSF001357">
    <property type="entry name" value="DeoC"/>
    <property type="match status" value="1"/>
</dbReference>
<accession>A0A4P6F3A9</accession>
<dbReference type="HAMAP" id="MF_00114">
    <property type="entry name" value="DeoC_type1"/>
    <property type="match status" value="1"/>
</dbReference>
<comment type="catalytic activity">
    <reaction evidence="5 7">
        <text>2-deoxy-D-ribose 5-phosphate = D-glyceraldehyde 3-phosphate + acetaldehyde</text>
        <dbReference type="Rhea" id="RHEA:12821"/>
        <dbReference type="ChEBI" id="CHEBI:15343"/>
        <dbReference type="ChEBI" id="CHEBI:59776"/>
        <dbReference type="ChEBI" id="CHEBI:62877"/>
        <dbReference type="EC" id="4.1.2.4"/>
    </reaction>
</comment>
<dbReference type="OrthoDB" id="6579831at2"/>
<keyword evidence="9" id="KW-1185">Reference proteome</keyword>
<dbReference type="GO" id="GO:0016052">
    <property type="term" value="P:carbohydrate catabolic process"/>
    <property type="evidence" value="ECO:0007669"/>
    <property type="project" value="TreeGrafter"/>
</dbReference>
<evidence type="ECO:0000256" key="6">
    <source>
        <dbReference type="ARBA" id="ARBA00056337"/>
    </source>
</evidence>
<keyword evidence="4 7" id="KW-0704">Schiff base</keyword>
<protein>
    <recommendedName>
        <fullName evidence="7">Deoxyribose-phosphate aldolase</fullName>
        <shortName evidence="7">DERA</shortName>
        <ecNumber evidence="7">4.1.2.4</ecNumber>
    </recommendedName>
    <alternativeName>
        <fullName evidence="7">2-deoxy-D-ribose 5-phosphate aldolase</fullName>
    </alternativeName>
    <alternativeName>
        <fullName evidence="7">Phosphodeoxyriboaldolase</fullName>
        <shortName evidence="7">Deoxyriboaldolase</shortName>
    </alternativeName>
</protein>
<dbReference type="Gene3D" id="3.20.20.70">
    <property type="entry name" value="Aldolase class I"/>
    <property type="match status" value="1"/>
</dbReference>
<dbReference type="UniPathway" id="UPA00002">
    <property type="reaction ID" value="UER00468"/>
</dbReference>
<evidence type="ECO:0000313" key="9">
    <source>
        <dbReference type="Proteomes" id="UP000292118"/>
    </source>
</evidence>
<dbReference type="InterPro" id="IPR011343">
    <property type="entry name" value="DeoC"/>
</dbReference>
<dbReference type="SMART" id="SM01133">
    <property type="entry name" value="DeoC"/>
    <property type="match status" value="1"/>
</dbReference>
<dbReference type="NCBIfam" id="TIGR00126">
    <property type="entry name" value="deoC"/>
    <property type="match status" value="1"/>
</dbReference>
<evidence type="ECO:0000256" key="2">
    <source>
        <dbReference type="ARBA" id="ARBA00022490"/>
    </source>
</evidence>
<dbReference type="InterPro" id="IPR028581">
    <property type="entry name" value="DeoC_typeI"/>
</dbReference>
<dbReference type="SUPFAM" id="SSF51569">
    <property type="entry name" value="Aldolase"/>
    <property type="match status" value="1"/>
</dbReference>
<keyword evidence="2 7" id="KW-0963">Cytoplasm</keyword>
<dbReference type="PANTHER" id="PTHR10889">
    <property type="entry name" value="DEOXYRIBOSE-PHOSPHATE ALDOLASE"/>
    <property type="match status" value="1"/>
</dbReference>
<evidence type="ECO:0000256" key="3">
    <source>
        <dbReference type="ARBA" id="ARBA00023239"/>
    </source>
</evidence>
<comment type="pathway">
    <text evidence="7">Carbohydrate degradation; 2-deoxy-D-ribose 1-phosphate degradation; D-glyceraldehyde 3-phosphate and acetaldehyde from 2-deoxy-alpha-D-ribose 1-phosphate: step 2/2.</text>
</comment>
<proteinExistence type="inferred from homology"/>
<dbReference type="Pfam" id="PF01791">
    <property type="entry name" value="DeoC"/>
    <property type="match status" value="1"/>
</dbReference>
<reference evidence="8 9" key="1">
    <citation type="submission" date="2019-01" db="EMBL/GenBank/DDBJ databases">
        <title>Genome sequencing of strain FW10M-9.</title>
        <authorList>
            <person name="Heo J."/>
            <person name="Kim S.-J."/>
            <person name="Kim J.-S."/>
            <person name="Hong S.-B."/>
            <person name="Kwon S.-W."/>
        </authorList>
    </citation>
    <scope>NUCLEOTIDE SEQUENCE [LARGE SCALE GENOMIC DNA]</scope>
    <source>
        <strain evidence="8 9">FW10M-9</strain>
    </source>
</reference>
<evidence type="ECO:0000256" key="7">
    <source>
        <dbReference type="HAMAP-Rule" id="MF_00114"/>
    </source>
</evidence>
<feature type="active site" description="Proton donor/acceptor" evidence="7">
    <location>
        <position position="189"/>
    </location>
</feature>
<dbReference type="CDD" id="cd00959">
    <property type="entry name" value="DeoC"/>
    <property type="match status" value="1"/>
</dbReference>
<dbReference type="PANTHER" id="PTHR10889:SF1">
    <property type="entry name" value="DEOXYRIBOSE-PHOSPHATE ALDOLASE"/>
    <property type="match status" value="1"/>
</dbReference>
<dbReference type="RefSeq" id="WP_129188030.1">
    <property type="nucleotide sequence ID" value="NZ_CP035493.1"/>
</dbReference>
<comment type="subcellular location">
    <subcellularLocation>
        <location evidence="7">Cytoplasm</location>
    </subcellularLocation>
</comment>
<comment type="function">
    <text evidence="6 7">Catalyzes a reversible aldol reaction between acetaldehyde and D-glyceraldehyde 3-phosphate to generate 2-deoxy-D-ribose 5-phosphate.</text>
</comment>
<dbReference type="GO" id="GO:0006018">
    <property type="term" value="P:2-deoxyribose 1-phosphate catabolic process"/>
    <property type="evidence" value="ECO:0007669"/>
    <property type="project" value="UniProtKB-UniRule"/>
</dbReference>
<comment type="similarity">
    <text evidence="1 7">Belongs to the DeoC/FbaB aldolase family. DeoC type 1 subfamily.</text>
</comment>
<feature type="active site" description="Proton donor/acceptor" evidence="7">
    <location>
        <position position="96"/>
    </location>
</feature>
<evidence type="ECO:0000256" key="1">
    <source>
        <dbReference type="ARBA" id="ARBA00010936"/>
    </source>
</evidence>
<evidence type="ECO:0000256" key="4">
    <source>
        <dbReference type="ARBA" id="ARBA00023270"/>
    </source>
</evidence>
<dbReference type="EC" id="4.1.2.4" evidence="7"/>
<name>A0A4P6F3A9_9MICO</name>
<dbReference type="EMBL" id="CP035493">
    <property type="protein sequence ID" value="QAY70350.1"/>
    <property type="molecule type" value="Genomic_DNA"/>
</dbReference>